<evidence type="ECO:0000313" key="2">
    <source>
        <dbReference type="EMBL" id="MFC4068419.1"/>
    </source>
</evidence>
<protein>
    <submittedName>
        <fullName evidence="2">Uncharacterized protein</fullName>
    </submittedName>
</protein>
<organism evidence="2 3">
    <name type="scientific">Actinoplanes subglobosus</name>
    <dbReference type="NCBI Taxonomy" id="1547892"/>
    <lineage>
        <taxon>Bacteria</taxon>
        <taxon>Bacillati</taxon>
        <taxon>Actinomycetota</taxon>
        <taxon>Actinomycetes</taxon>
        <taxon>Micromonosporales</taxon>
        <taxon>Micromonosporaceae</taxon>
        <taxon>Actinoplanes</taxon>
    </lineage>
</organism>
<proteinExistence type="predicted"/>
<comment type="caution">
    <text evidence="2">The sequence shown here is derived from an EMBL/GenBank/DDBJ whole genome shotgun (WGS) entry which is preliminary data.</text>
</comment>
<feature type="region of interest" description="Disordered" evidence="1">
    <location>
        <begin position="1"/>
        <end position="22"/>
    </location>
</feature>
<feature type="compositionally biased region" description="Polar residues" evidence="1">
    <location>
        <begin position="9"/>
        <end position="22"/>
    </location>
</feature>
<accession>A0ABV8IWW2</accession>
<feature type="region of interest" description="Disordered" evidence="1">
    <location>
        <begin position="38"/>
        <end position="78"/>
    </location>
</feature>
<dbReference type="Proteomes" id="UP001595867">
    <property type="component" value="Unassembled WGS sequence"/>
</dbReference>
<keyword evidence="3" id="KW-1185">Reference proteome</keyword>
<sequence>MHTDREFGNTGSASGLVNTSSTTTRLCNAIPATSATVAASGGRRRITRVEPGRSTRSSRSSRRAAGNSAVHMAAAFRR</sequence>
<gene>
    <name evidence="2" type="ORF">ACFO0C_26120</name>
</gene>
<dbReference type="RefSeq" id="WP_378069319.1">
    <property type="nucleotide sequence ID" value="NZ_JBHSBL010000019.1"/>
</dbReference>
<evidence type="ECO:0000256" key="1">
    <source>
        <dbReference type="SAM" id="MobiDB-lite"/>
    </source>
</evidence>
<name>A0ABV8IWW2_9ACTN</name>
<evidence type="ECO:0000313" key="3">
    <source>
        <dbReference type="Proteomes" id="UP001595867"/>
    </source>
</evidence>
<dbReference type="EMBL" id="JBHSBL010000019">
    <property type="protein sequence ID" value="MFC4068419.1"/>
    <property type="molecule type" value="Genomic_DNA"/>
</dbReference>
<reference evidence="3" key="1">
    <citation type="journal article" date="2019" name="Int. J. Syst. Evol. Microbiol.">
        <title>The Global Catalogue of Microorganisms (GCM) 10K type strain sequencing project: providing services to taxonomists for standard genome sequencing and annotation.</title>
        <authorList>
            <consortium name="The Broad Institute Genomics Platform"/>
            <consortium name="The Broad Institute Genome Sequencing Center for Infectious Disease"/>
            <person name="Wu L."/>
            <person name="Ma J."/>
        </authorList>
    </citation>
    <scope>NUCLEOTIDE SEQUENCE [LARGE SCALE GENOMIC DNA]</scope>
    <source>
        <strain evidence="3">TBRC 5832</strain>
    </source>
</reference>